<dbReference type="PANTHER" id="PTHR43774">
    <property type="entry name" value="PEPTIDE METHIONINE SULFOXIDE REDUCTASE"/>
    <property type="match status" value="1"/>
</dbReference>
<dbReference type="EMBL" id="PNFZ01000002">
    <property type="protein sequence ID" value="PMB98629.1"/>
    <property type="molecule type" value="Genomic_DNA"/>
</dbReference>
<proteinExistence type="inferred from homology"/>
<organism evidence="7 8">
    <name type="scientific">Brevibacterium luteolum</name>
    <dbReference type="NCBI Taxonomy" id="199591"/>
    <lineage>
        <taxon>Bacteria</taxon>
        <taxon>Bacillati</taxon>
        <taxon>Actinomycetota</taxon>
        <taxon>Actinomycetes</taxon>
        <taxon>Micrococcales</taxon>
        <taxon>Brevibacteriaceae</taxon>
        <taxon>Brevibacterium</taxon>
    </lineage>
</organism>
<protein>
    <recommendedName>
        <fullName evidence="5">Peptide methionine sulfoxide reductase MsrA</fullName>
        <shortName evidence="5">Protein-methionine-S-oxide reductase</shortName>
        <ecNumber evidence="5">1.8.4.11</ecNumber>
    </recommendedName>
    <alternativeName>
        <fullName evidence="5">Peptide-methionine (S)-S-oxide reductase</fullName>
        <shortName evidence="5">Peptide Met(O) reductase</shortName>
    </alternativeName>
</protein>
<comment type="caution">
    <text evidence="7">The sequence shown here is derived from an EMBL/GenBank/DDBJ whole genome shotgun (WGS) entry which is preliminary data.</text>
</comment>
<evidence type="ECO:0000313" key="8">
    <source>
        <dbReference type="Proteomes" id="UP000235703"/>
    </source>
</evidence>
<dbReference type="EC" id="1.8.4.11" evidence="5"/>
<keyword evidence="8" id="KW-1185">Reference proteome</keyword>
<evidence type="ECO:0000313" key="7">
    <source>
        <dbReference type="EMBL" id="PMB98629.1"/>
    </source>
</evidence>
<dbReference type="AlphaFoldDB" id="A0A2N6PIW2"/>
<evidence type="ECO:0000256" key="4">
    <source>
        <dbReference type="ARBA" id="ARBA00048782"/>
    </source>
</evidence>
<sequence length="173" mass="19643">MQTLTLAAGCFWCLEAIYRQTRGVDSVISGYTGGHTSDPDYYSVCSGTTGHAEALQVTFDEDVISDDVILSMFFTSHDPTSLNRQGNDVGTQYRSAMFYRDEDERQRFAAAIEDAQELYAEPIVTTLEPLGEFHVAEDIHQDFYQRNRFNGYCMFIVDPKLAAARRAYAEWMQ</sequence>
<evidence type="ECO:0000256" key="3">
    <source>
        <dbReference type="ARBA" id="ARBA00047806"/>
    </source>
</evidence>
<evidence type="ECO:0000256" key="1">
    <source>
        <dbReference type="ARBA" id="ARBA00005591"/>
    </source>
</evidence>
<comment type="similarity">
    <text evidence="1 5">Belongs to the MsrA Met sulfoxide reductase family.</text>
</comment>
<dbReference type="OrthoDB" id="4174719at2"/>
<evidence type="ECO:0000256" key="2">
    <source>
        <dbReference type="ARBA" id="ARBA00023002"/>
    </source>
</evidence>
<dbReference type="Proteomes" id="UP000235703">
    <property type="component" value="Unassembled WGS sequence"/>
</dbReference>
<comment type="catalytic activity">
    <reaction evidence="4 5">
        <text>[thioredoxin]-disulfide + L-methionine + H2O = L-methionine (S)-S-oxide + [thioredoxin]-dithiol</text>
        <dbReference type="Rhea" id="RHEA:19993"/>
        <dbReference type="Rhea" id="RHEA-COMP:10698"/>
        <dbReference type="Rhea" id="RHEA-COMP:10700"/>
        <dbReference type="ChEBI" id="CHEBI:15377"/>
        <dbReference type="ChEBI" id="CHEBI:29950"/>
        <dbReference type="ChEBI" id="CHEBI:50058"/>
        <dbReference type="ChEBI" id="CHEBI:57844"/>
        <dbReference type="ChEBI" id="CHEBI:58772"/>
        <dbReference type="EC" id="1.8.4.11"/>
    </reaction>
</comment>
<feature type="domain" description="Peptide methionine sulphoxide reductase MsrA" evidence="6">
    <location>
        <begin position="4"/>
        <end position="153"/>
    </location>
</feature>
<dbReference type="Gene3D" id="3.30.1060.10">
    <property type="entry name" value="Peptide methionine sulphoxide reductase MsrA"/>
    <property type="match status" value="1"/>
</dbReference>
<dbReference type="InterPro" id="IPR036509">
    <property type="entry name" value="Met_Sox_Rdtase_MsrA_sf"/>
</dbReference>
<dbReference type="GO" id="GO:0033744">
    <property type="term" value="F:L-methionine:thioredoxin-disulfide S-oxidoreductase activity"/>
    <property type="evidence" value="ECO:0007669"/>
    <property type="project" value="RHEA"/>
</dbReference>
<dbReference type="SUPFAM" id="SSF55068">
    <property type="entry name" value="Peptide methionine sulfoxide reductase"/>
    <property type="match status" value="1"/>
</dbReference>
<reference evidence="7 8" key="1">
    <citation type="submission" date="2017-09" db="EMBL/GenBank/DDBJ databases">
        <title>Bacterial strain isolated from the female urinary microbiota.</title>
        <authorList>
            <person name="Thomas-White K."/>
            <person name="Kumar N."/>
            <person name="Forster S."/>
            <person name="Putonti C."/>
            <person name="Lawley T."/>
            <person name="Wolfe A.J."/>
        </authorList>
    </citation>
    <scope>NUCLEOTIDE SEQUENCE [LARGE SCALE GENOMIC DNA]</scope>
    <source>
        <strain evidence="7 8">UMB0680</strain>
    </source>
</reference>
<name>A0A2N6PIW2_9MICO</name>
<feature type="active site" evidence="5">
    <location>
        <position position="10"/>
    </location>
</feature>
<evidence type="ECO:0000259" key="6">
    <source>
        <dbReference type="Pfam" id="PF01625"/>
    </source>
</evidence>
<dbReference type="RefSeq" id="WP_102161272.1">
    <property type="nucleotide sequence ID" value="NZ_CP184789.1"/>
</dbReference>
<dbReference type="PANTHER" id="PTHR43774:SF1">
    <property type="entry name" value="PEPTIDE METHIONINE SULFOXIDE REDUCTASE MSRA 2"/>
    <property type="match status" value="1"/>
</dbReference>
<dbReference type="HAMAP" id="MF_01401">
    <property type="entry name" value="MsrA"/>
    <property type="match status" value="1"/>
</dbReference>
<dbReference type="InterPro" id="IPR002569">
    <property type="entry name" value="Met_Sox_Rdtase_MsrA_dom"/>
</dbReference>
<comment type="function">
    <text evidence="5">Has an important function as a repair enzyme for proteins that have been inactivated by oxidation. Catalyzes the reversible oxidation-reduction of methionine sulfoxide in proteins to methionine.</text>
</comment>
<dbReference type="GO" id="GO:0008113">
    <property type="term" value="F:peptide-methionine (S)-S-oxide reductase activity"/>
    <property type="evidence" value="ECO:0007669"/>
    <property type="project" value="UniProtKB-UniRule"/>
</dbReference>
<dbReference type="NCBIfam" id="TIGR00401">
    <property type="entry name" value="msrA"/>
    <property type="match status" value="1"/>
</dbReference>
<gene>
    <name evidence="5 7" type="primary">msrA</name>
    <name evidence="7" type="ORF">CJ198_04705</name>
</gene>
<evidence type="ECO:0000256" key="5">
    <source>
        <dbReference type="HAMAP-Rule" id="MF_01401"/>
    </source>
</evidence>
<comment type="catalytic activity">
    <reaction evidence="3 5">
        <text>L-methionyl-[protein] + [thioredoxin]-disulfide + H2O = L-methionyl-(S)-S-oxide-[protein] + [thioredoxin]-dithiol</text>
        <dbReference type="Rhea" id="RHEA:14217"/>
        <dbReference type="Rhea" id="RHEA-COMP:10698"/>
        <dbReference type="Rhea" id="RHEA-COMP:10700"/>
        <dbReference type="Rhea" id="RHEA-COMP:12313"/>
        <dbReference type="Rhea" id="RHEA-COMP:12315"/>
        <dbReference type="ChEBI" id="CHEBI:15377"/>
        <dbReference type="ChEBI" id="CHEBI:16044"/>
        <dbReference type="ChEBI" id="CHEBI:29950"/>
        <dbReference type="ChEBI" id="CHEBI:44120"/>
        <dbReference type="ChEBI" id="CHEBI:50058"/>
        <dbReference type="EC" id="1.8.4.11"/>
    </reaction>
</comment>
<dbReference type="Pfam" id="PF01625">
    <property type="entry name" value="PMSR"/>
    <property type="match status" value="1"/>
</dbReference>
<accession>A0A2N6PIW2</accession>
<keyword evidence="2 5" id="KW-0560">Oxidoreductase</keyword>